<evidence type="ECO:0000313" key="3">
    <source>
        <dbReference type="EMBL" id="CAF4473690.1"/>
    </source>
</evidence>
<dbReference type="Gene3D" id="2.120.10.30">
    <property type="entry name" value="TolB, C-terminal domain"/>
    <property type="match status" value="1"/>
</dbReference>
<feature type="compositionally biased region" description="Basic and acidic residues" evidence="1">
    <location>
        <begin position="42"/>
        <end position="52"/>
    </location>
</feature>
<protein>
    <submittedName>
        <fullName evidence="2">Uncharacterized protein</fullName>
    </submittedName>
</protein>
<name>A0A8S2UZ55_9BILA</name>
<feature type="non-terminal residue" evidence="2">
    <location>
        <position position="52"/>
    </location>
</feature>
<gene>
    <name evidence="2" type="ORF">BYL167_LOCUS30051</name>
    <name evidence="4" type="ORF">GIL414_LOCUS34455</name>
    <name evidence="3" type="ORF">SMN809_LOCUS33712</name>
</gene>
<evidence type="ECO:0000256" key="1">
    <source>
        <dbReference type="SAM" id="MobiDB-lite"/>
    </source>
</evidence>
<feature type="region of interest" description="Disordered" evidence="1">
    <location>
        <begin position="1"/>
        <end position="52"/>
    </location>
</feature>
<evidence type="ECO:0000313" key="5">
    <source>
        <dbReference type="Proteomes" id="UP000681967"/>
    </source>
</evidence>
<proteinExistence type="predicted"/>
<dbReference type="InterPro" id="IPR011042">
    <property type="entry name" value="6-blade_b-propeller_TolB-like"/>
</dbReference>
<dbReference type="EMBL" id="CAJOBH010047921">
    <property type="protein sequence ID" value="CAF4364505.1"/>
    <property type="molecule type" value="Genomic_DNA"/>
</dbReference>
<feature type="compositionally biased region" description="Polar residues" evidence="1">
    <location>
        <begin position="1"/>
        <end position="14"/>
    </location>
</feature>
<sequence length="52" mass="5461">MGTLYVSENGNNRVSRWPKGATQGTIIAGGNGHGGSANQLSRPDDLTLDRYG</sequence>
<evidence type="ECO:0000313" key="2">
    <source>
        <dbReference type="EMBL" id="CAF4364505.1"/>
    </source>
</evidence>
<dbReference type="AlphaFoldDB" id="A0A8S2UZ55"/>
<dbReference type="Proteomes" id="UP000681967">
    <property type="component" value="Unassembled WGS sequence"/>
</dbReference>
<dbReference type="EMBL" id="CAJOBI010074825">
    <property type="protein sequence ID" value="CAF4473690.1"/>
    <property type="molecule type" value="Genomic_DNA"/>
</dbReference>
<dbReference type="Proteomes" id="UP000676336">
    <property type="component" value="Unassembled WGS sequence"/>
</dbReference>
<comment type="caution">
    <text evidence="2">The sequence shown here is derived from an EMBL/GenBank/DDBJ whole genome shotgun (WGS) entry which is preliminary data.</text>
</comment>
<evidence type="ECO:0000313" key="4">
    <source>
        <dbReference type="EMBL" id="CAF4495286.1"/>
    </source>
</evidence>
<reference evidence="2" key="1">
    <citation type="submission" date="2021-02" db="EMBL/GenBank/DDBJ databases">
        <authorList>
            <person name="Nowell W R."/>
        </authorList>
    </citation>
    <scope>NUCLEOTIDE SEQUENCE</scope>
</reference>
<dbReference type="Proteomes" id="UP000681720">
    <property type="component" value="Unassembled WGS sequence"/>
</dbReference>
<accession>A0A8S2UZ55</accession>
<dbReference type="EMBL" id="CAJOBJ010079646">
    <property type="protein sequence ID" value="CAF4495286.1"/>
    <property type="molecule type" value="Genomic_DNA"/>
</dbReference>
<organism evidence="2 5">
    <name type="scientific">Rotaria magnacalcarata</name>
    <dbReference type="NCBI Taxonomy" id="392030"/>
    <lineage>
        <taxon>Eukaryota</taxon>
        <taxon>Metazoa</taxon>
        <taxon>Spiralia</taxon>
        <taxon>Gnathifera</taxon>
        <taxon>Rotifera</taxon>
        <taxon>Eurotatoria</taxon>
        <taxon>Bdelloidea</taxon>
        <taxon>Philodinida</taxon>
        <taxon>Philodinidae</taxon>
        <taxon>Rotaria</taxon>
    </lineage>
</organism>